<dbReference type="Proteomes" id="UP000264800">
    <property type="component" value="Unplaced"/>
</dbReference>
<dbReference type="InterPro" id="IPR027417">
    <property type="entry name" value="P-loop_NTPase"/>
</dbReference>
<proteinExistence type="predicted"/>
<dbReference type="SUPFAM" id="SSF52540">
    <property type="entry name" value="P-loop containing nucleoside triphosphate hydrolases"/>
    <property type="match status" value="1"/>
</dbReference>
<dbReference type="OMA" id="MDSIRQH"/>
<dbReference type="Gene3D" id="3.40.50.300">
    <property type="entry name" value="P-loop containing nucleotide triphosphate hydrolases"/>
    <property type="match status" value="2"/>
</dbReference>
<keyword evidence="4" id="KW-1185">Reference proteome</keyword>
<dbReference type="InterPro" id="IPR050227">
    <property type="entry name" value="Rab"/>
</dbReference>
<keyword evidence="2" id="KW-0342">GTP-binding</keyword>
<reference evidence="3" key="2">
    <citation type="submission" date="2025-09" db="UniProtKB">
        <authorList>
            <consortium name="Ensembl"/>
        </authorList>
    </citation>
    <scope>IDENTIFICATION</scope>
</reference>
<evidence type="ECO:0000313" key="3">
    <source>
        <dbReference type="Ensembl" id="ENSKMAP00000027543.1"/>
    </source>
</evidence>
<dbReference type="PANTHER" id="PTHR47977">
    <property type="entry name" value="RAS-RELATED PROTEIN RAB"/>
    <property type="match status" value="1"/>
</dbReference>
<dbReference type="Ensembl" id="ENSKMAT00000027889.1">
    <property type="protein sequence ID" value="ENSKMAP00000027543.1"/>
    <property type="gene ID" value="ENSKMAG00000020429.1"/>
</dbReference>
<dbReference type="CDD" id="cd00154">
    <property type="entry name" value="Rab"/>
    <property type="match status" value="1"/>
</dbReference>
<dbReference type="SMART" id="SM00175">
    <property type="entry name" value="RAB"/>
    <property type="match status" value="1"/>
</dbReference>
<dbReference type="InterPro" id="IPR001806">
    <property type="entry name" value="Small_GTPase"/>
</dbReference>
<name>A0A3Q3BC60_KRYMA</name>
<evidence type="ECO:0000256" key="1">
    <source>
        <dbReference type="ARBA" id="ARBA00022741"/>
    </source>
</evidence>
<sequence>MKTLTLNSTTVTLQLWDTAGQEYRSITEQYYRKADGVLAVYDITHAASFTQYQALFYECSAKTGENMEQLIDHLAMLITKHDQQCEDAFLLTEDTA</sequence>
<dbReference type="GeneTree" id="ENSGT00940000165330"/>
<dbReference type="GO" id="GO:0005525">
    <property type="term" value="F:GTP binding"/>
    <property type="evidence" value="ECO:0007669"/>
    <property type="project" value="UniProtKB-KW"/>
</dbReference>
<dbReference type="STRING" id="37003.ENSKMAP00000027543"/>
<dbReference type="GO" id="GO:0003924">
    <property type="term" value="F:GTPase activity"/>
    <property type="evidence" value="ECO:0007669"/>
    <property type="project" value="InterPro"/>
</dbReference>
<dbReference type="AlphaFoldDB" id="A0A3Q3BC60"/>
<evidence type="ECO:0000313" key="4">
    <source>
        <dbReference type="Proteomes" id="UP000264800"/>
    </source>
</evidence>
<reference evidence="3" key="1">
    <citation type="submission" date="2025-08" db="UniProtKB">
        <authorList>
            <consortium name="Ensembl"/>
        </authorList>
    </citation>
    <scope>IDENTIFICATION</scope>
</reference>
<protein>
    <submittedName>
        <fullName evidence="3">Si:ch211-247i17.1</fullName>
    </submittedName>
</protein>
<keyword evidence="1" id="KW-0547">Nucleotide-binding</keyword>
<evidence type="ECO:0000256" key="2">
    <source>
        <dbReference type="ARBA" id="ARBA00023134"/>
    </source>
</evidence>
<dbReference type="PROSITE" id="PS51419">
    <property type="entry name" value="RAB"/>
    <property type="match status" value="1"/>
</dbReference>
<accession>A0A3Q3BC60</accession>
<organism evidence="3 4">
    <name type="scientific">Kryptolebias marmoratus</name>
    <name type="common">Mangrove killifish</name>
    <name type="synonym">Rivulus marmoratus</name>
    <dbReference type="NCBI Taxonomy" id="37003"/>
    <lineage>
        <taxon>Eukaryota</taxon>
        <taxon>Metazoa</taxon>
        <taxon>Chordata</taxon>
        <taxon>Craniata</taxon>
        <taxon>Vertebrata</taxon>
        <taxon>Euteleostomi</taxon>
        <taxon>Actinopterygii</taxon>
        <taxon>Neopterygii</taxon>
        <taxon>Teleostei</taxon>
        <taxon>Neoteleostei</taxon>
        <taxon>Acanthomorphata</taxon>
        <taxon>Ovalentaria</taxon>
        <taxon>Atherinomorphae</taxon>
        <taxon>Cyprinodontiformes</taxon>
        <taxon>Rivulidae</taxon>
        <taxon>Kryptolebias</taxon>
    </lineage>
</organism>
<dbReference type="Pfam" id="PF00071">
    <property type="entry name" value="Ras"/>
    <property type="match status" value="1"/>
</dbReference>